<proteinExistence type="predicted"/>
<name>A0A6A5THJ0_9PLEO</name>
<keyword evidence="2" id="KW-1185">Reference proteome</keyword>
<dbReference type="Proteomes" id="UP000800035">
    <property type="component" value="Unassembled WGS sequence"/>
</dbReference>
<evidence type="ECO:0008006" key="3">
    <source>
        <dbReference type="Google" id="ProtNLM"/>
    </source>
</evidence>
<organism evidence="1 2">
    <name type="scientific">Byssothecium circinans</name>
    <dbReference type="NCBI Taxonomy" id="147558"/>
    <lineage>
        <taxon>Eukaryota</taxon>
        <taxon>Fungi</taxon>
        <taxon>Dikarya</taxon>
        <taxon>Ascomycota</taxon>
        <taxon>Pezizomycotina</taxon>
        <taxon>Dothideomycetes</taxon>
        <taxon>Pleosporomycetidae</taxon>
        <taxon>Pleosporales</taxon>
        <taxon>Massarineae</taxon>
        <taxon>Massarinaceae</taxon>
        <taxon>Byssothecium</taxon>
    </lineage>
</organism>
<reference evidence="1" key="1">
    <citation type="journal article" date="2020" name="Stud. Mycol.">
        <title>101 Dothideomycetes genomes: a test case for predicting lifestyles and emergence of pathogens.</title>
        <authorList>
            <person name="Haridas S."/>
            <person name="Albert R."/>
            <person name="Binder M."/>
            <person name="Bloem J."/>
            <person name="Labutti K."/>
            <person name="Salamov A."/>
            <person name="Andreopoulos B."/>
            <person name="Baker S."/>
            <person name="Barry K."/>
            <person name="Bills G."/>
            <person name="Bluhm B."/>
            <person name="Cannon C."/>
            <person name="Castanera R."/>
            <person name="Culley D."/>
            <person name="Daum C."/>
            <person name="Ezra D."/>
            <person name="Gonzalez J."/>
            <person name="Henrissat B."/>
            <person name="Kuo A."/>
            <person name="Liang C."/>
            <person name="Lipzen A."/>
            <person name="Lutzoni F."/>
            <person name="Magnuson J."/>
            <person name="Mondo S."/>
            <person name="Nolan M."/>
            <person name="Ohm R."/>
            <person name="Pangilinan J."/>
            <person name="Park H.-J."/>
            <person name="Ramirez L."/>
            <person name="Alfaro M."/>
            <person name="Sun H."/>
            <person name="Tritt A."/>
            <person name="Yoshinaga Y."/>
            <person name="Zwiers L.-H."/>
            <person name="Turgeon B."/>
            <person name="Goodwin S."/>
            <person name="Spatafora J."/>
            <person name="Crous P."/>
            <person name="Grigoriev I."/>
        </authorList>
    </citation>
    <scope>NUCLEOTIDE SEQUENCE</scope>
    <source>
        <strain evidence="1">CBS 675.92</strain>
    </source>
</reference>
<dbReference type="OrthoDB" id="4738706at2759"/>
<protein>
    <recommendedName>
        <fullName evidence="3">C2H2-type domain-containing protein</fullName>
    </recommendedName>
</protein>
<feature type="non-terminal residue" evidence="1">
    <location>
        <position position="158"/>
    </location>
</feature>
<dbReference type="AlphaFoldDB" id="A0A6A5THJ0"/>
<evidence type="ECO:0000313" key="1">
    <source>
        <dbReference type="EMBL" id="KAF1952235.1"/>
    </source>
</evidence>
<gene>
    <name evidence="1" type="ORF">CC80DRAFT_423229</name>
</gene>
<accession>A0A6A5THJ0</accession>
<sequence>MCPIPECGRVMRDLAAHLLTHQAERPEKCPLKTCEYYMKGFARTHDKVRHTLTHFKGSFVCNFCSTSGTVTDRTFQRCDIFLRHLVSVHGVEQVTPVRREELCRTGVMKQSQRSLGDQSVATCTLCSEPFDVQGFYEHLRGCVLRQVTRTYSPHQRDA</sequence>
<dbReference type="Gene3D" id="3.30.160.60">
    <property type="entry name" value="Classic Zinc Finger"/>
    <property type="match status" value="1"/>
</dbReference>
<dbReference type="EMBL" id="ML977012">
    <property type="protein sequence ID" value="KAF1952235.1"/>
    <property type="molecule type" value="Genomic_DNA"/>
</dbReference>
<dbReference type="SUPFAM" id="SSF57667">
    <property type="entry name" value="beta-beta-alpha zinc fingers"/>
    <property type="match status" value="1"/>
</dbReference>
<evidence type="ECO:0000313" key="2">
    <source>
        <dbReference type="Proteomes" id="UP000800035"/>
    </source>
</evidence>
<dbReference type="InterPro" id="IPR036236">
    <property type="entry name" value="Znf_C2H2_sf"/>
</dbReference>